<organism evidence="3 4">
    <name type="scientific">Halomonas caseinilytica</name>
    <dbReference type="NCBI Taxonomy" id="438744"/>
    <lineage>
        <taxon>Bacteria</taxon>
        <taxon>Pseudomonadati</taxon>
        <taxon>Pseudomonadota</taxon>
        <taxon>Gammaproteobacteria</taxon>
        <taxon>Oceanospirillales</taxon>
        <taxon>Halomonadaceae</taxon>
        <taxon>Halomonas</taxon>
    </lineage>
</organism>
<keyword evidence="2" id="KW-0732">Signal</keyword>
<dbReference type="AlphaFoldDB" id="A0A1M6T6J8"/>
<name>A0A1M6T6J8_9GAMM</name>
<feature type="chain" id="PRO_5009921033" description="Secreted protein" evidence="2">
    <location>
        <begin position="29"/>
        <end position="95"/>
    </location>
</feature>
<feature type="signal peptide" evidence="2">
    <location>
        <begin position="1"/>
        <end position="28"/>
    </location>
</feature>
<keyword evidence="4" id="KW-1185">Reference proteome</keyword>
<evidence type="ECO:0000313" key="4">
    <source>
        <dbReference type="Proteomes" id="UP000184248"/>
    </source>
</evidence>
<reference evidence="4" key="1">
    <citation type="submission" date="2016-11" db="EMBL/GenBank/DDBJ databases">
        <authorList>
            <person name="Varghese N."/>
            <person name="Submissions S."/>
        </authorList>
    </citation>
    <scope>NUCLEOTIDE SEQUENCE [LARGE SCALE GENOMIC DNA]</scope>
    <source>
        <strain evidence="4">ALO Sharm</strain>
    </source>
</reference>
<gene>
    <name evidence="3" type="ORF">SAMN05192556_103235</name>
</gene>
<evidence type="ECO:0000256" key="1">
    <source>
        <dbReference type="SAM" id="MobiDB-lite"/>
    </source>
</evidence>
<dbReference type="Proteomes" id="UP000184248">
    <property type="component" value="Unassembled WGS sequence"/>
</dbReference>
<evidence type="ECO:0000256" key="2">
    <source>
        <dbReference type="SAM" id="SignalP"/>
    </source>
</evidence>
<dbReference type="OrthoDB" id="6167646at2"/>
<dbReference type="EMBL" id="FRAL01000003">
    <property type="protein sequence ID" value="SHK52692.1"/>
    <property type="molecule type" value="Genomic_DNA"/>
</dbReference>
<feature type="region of interest" description="Disordered" evidence="1">
    <location>
        <begin position="62"/>
        <end position="95"/>
    </location>
</feature>
<accession>A0A1M6T6J8</accession>
<dbReference type="RefSeq" id="WP_064699298.1">
    <property type="nucleotide sequence ID" value="NZ_BDEO01000006.1"/>
</dbReference>
<evidence type="ECO:0008006" key="5">
    <source>
        <dbReference type="Google" id="ProtNLM"/>
    </source>
</evidence>
<protein>
    <recommendedName>
        <fullName evidence="5">Secreted protein</fullName>
    </recommendedName>
</protein>
<evidence type="ECO:0000313" key="3">
    <source>
        <dbReference type="EMBL" id="SHK52692.1"/>
    </source>
</evidence>
<sequence length="95" mass="10451">MSNLTDLKRLVMSFGALPLACAGLLVLANVQQTDREVAAEMHRQYCEDVALWRTEVAQGVPLNRRAGQPDHRGIADEQCPGISAQGEDQRQLASY</sequence>
<proteinExistence type="predicted"/>